<dbReference type="EMBL" id="GAKP01009167">
    <property type="protein sequence ID" value="JAC49785.1"/>
    <property type="molecule type" value="Transcribed_RNA"/>
</dbReference>
<feature type="region of interest" description="Disordered" evidence="1">
    <location>
        <begin position="155"/>
        <end position="176"/>
    </location>
</feature>
<dbReference type="KEGG" id="bdr:105223651"/>
<dbReference type="RefSeq" id="XP_011199722.2">
    <property type="nucleotide sequence ID" value="XM_011201420.3"/>
</dbReference>
<evidence type="ECO:0000313" key="4">
    <source>
        <dbReference type="RefSeq" id="XP_011199722.2"/>
    </source>
</evidence>
<reference evidence="3" key="3">
    <citation type="submission" date="2025-05" db="UniProtKB">
        <authorList>
            <consortium name="RefSeq"/>
        </authorList>
    </citation>
    <scope>NUCLEOTIDE SEQUENCE [LARGE SCALE GENOMIC DNA]</scope>
</reference>
<evidence type="ECO:0000256" key="1">
    <source>
        <dbReference type="SAM" id="MobiDB-lite"/>
    </source>
</evidence>
<dbReference type="GeneID" id="105223651"/>
<protein>
    <submittedName>
        <fullName evidence="4">Allatostatin-A</fullName>
    </submittedName>
    <submittedName>
        <fullName evidence="2">Allatostatins Ast</fullName>
    </submittedName>
</protein>
<organism evidence="2">
    <name type="scientific">Bactrocera dorsalis</name>
    <name type="common">Oriental fruit fly</name>
    <name type="synonym">Dacus dorsalis</name>
    <dbReference type="NCBI Taxonomy" id="27457"/>
    <lineage>
        <taxon>Eukaryota</taxon>
        <taxon>Metazoa</taxon>
        <taxon>Ecdysozoa</taxon>
        <taxon>Arthropoda</taxon>
        <taxon>Hexapoda</taxon>
        <taxon>Insecta</taxon>
        <taxon>Pterygota</taxon>
        <taxon>Neoptera</taxon>
        <taxon>Endopterygota</taxon>
        <taxon>Diptera</taxon>
        <taxon>Brachycera</taxon>
        <taxon>Muscomorpha</taxon>
        <taxon>Tephritoidea</taxon>
        <taxon>Tephritidae</taxon>
        <taxon>Bactrocera</taxon>
        <taxon>Bactrocera</taxon>
    </lineage>
</organism>
<proteinExistence type="predicted"/>
<dbReference type="InterPro" id="IPR010276">
    <property type="entry name" value="Allatostatin"/>
</dbReference>
<sequence>MSTHQHTIQRTLYAPTLLLATSAAFLALIAYADAKSTGIVLTQQQQQQPNTLLSEIDNDDMRDNDLGDGANYDKRMERYAFGLGRRAYTYTNGGNGMKRLPVYNFGLGKRARPYSFGLGKRGEYDEDQYIDDLLNGNANEMAFFDEKRNRPYSFGLGKRSLQEPPPHRYGFGLGRR</sequence>
<evidence type="ECO:0000313" key="2">
    <source>
        <dbReference type="EMBL" id="JAC49785.1"/>
    </source>
</evidence>
<dbReference type="GO" id="GO:0005184">
    <property type="term" value="F:neuropeptide hormone activity"/>
    <property type="evidence" value="ECO:0007669"/>
    <property type="project" value="InterPro"/>
</dbReference>
<dbReference type="AlphaFoldDB" id="A0A034W6M8"/>
<dbReference type="OMA" id="EYDEDQY"/>
<dbReference type="OrthoDB" id="10067964at2759"/>
<name>A0A034W6M8_BACDO</name>
<reference evidence="2" key="1">
    <citation type="journal article" date="2014" name="BMC Genomics">
        <title>Characterizing the developmental transcriptome of the oriental fruit fly, Bactrocera dorsalis (Diptera: Tephritidae) through comparative genomic analysis with Drosophila melanogaster utilizing modENCODE datasets.</title>
        <authorList>
            <person name="Geib S.M."/>
            <person name="Calla B."/>
            <person name="Hall B."/>
            <person name="Hou S."/>
            <person name="Manoukis N.C."/>
        </authorList>
    </citation>
    <scope>NUCLEOTIDE SEQUENCE</scope>
    <source>
        <strain evidence="2">Punador</strain>
    </source>
</reference>
<reference evidence="4" key="2">
    <citation type="submission" date="2025-04" db="UniProtKB">
        <authorList>
            <consortium name="RefSeq"/>
        </authorList>
    </citation>
    <scope>IDENTIFICATION</scope>
    <source>
        <strain evidence="4">Punador</strain>
    </source>
</reference>
<evidence type="ECO:0000313" key="3">
    <source>
        <dbReference type="Proteomes" id="UP001652620"/>
    </source>
</evidence>
<gene>
    <name evidence="2" type="primary">ALLS</name>
    <name evidence="4" type="synonym">LOC105223651</name>
</gene>
<accession>A0A034W6M8</accession>
<dbReference type="Pfam" id="PF05953">
    <property type="entry name" value="Allatostatin"/>
    <property type="match status" value="5"/>
</dbReference>
<keyword evidence="3" id="KW-1185">Reference proteome</keyword>
<dbReference type="Proteomes" id="UP001652620">
    <property type="component" value="Chromosome 2"/>
</dbReference>